<sequence length="179" mass="20069">MAVYYASGTRWRKSIAIFICLFVSDRLNRPRPGRAMSNLITTAIHLALFVTPAVTCASLYGLSKRIRPMKPDTSSVLSVIGLASQAFVHVALFISMLMLLPITPQKIPTLRWKSFFALYNLYGWALVDNAVYALIQGRLLWMALRNRRMGSTHVQDRGDGDTEKPQLRPPTLVLGQAFT</sequence>
<dbReference type="OrthoDB" id="5139341at2759"/>
<dbReference type="Proteomes" id="UP001149165">
    <property type="component" value="Unassembled WGS sequence"/>
</dbReference>
<evidence type="ECO:0000256" key="1">
    <source>
        <dbReference type="SAM" id="MobiDB-lite"/>
    </source>
</evidence>
<comment type="caution">
    <text evidence="3">The sequence shown here is derived from an EMBL/GenBank/DDBJ whole genome shotgun (WGS) entry which is preliminary data.</text>
</comment>
<keyword evidence="2" id="KW-0472">Membrane</keyword>
<keyword evidence="2" id="KW-0812">Transmembrane</keyword>
<protein>
    <submittedName>
        <fullName evidence="3">Uncharacterized protein</fullName>
    </submittedName>
</protein>
<gene>
    <name evidence="3" type="ORF">N7456_007441</name>
</gene>
<reference evidence="3" key="2">
    <citation type="journal article" date="2023" name="IMA Fungus">
        <title>Comparative genomic study of the Penicillium genus elucidates a diverse pangenome and 15 lateral gene transfer events.</title>
        <authorList>
            <person name="Petersen C."/>
            <person name="Sorensen T."/>
            <person name="Nielsen M.R."/>
            <person name="Sondergaard T.E."/>
            <person name="Sorensen J.L."/>
            <person name="Fitzpatrick D.A."/>
            <person name="Frisvad J.C."/>
            <person name="Nielsen K.L."/>
        </authorList>
    </citation>
    <scope>NUCLEOTIDE SEQUENCE</scope>
    <source>
        <strain evidence="3">IBT 30069</strain>
    </source>
</reference>
<feature type="region of interest" description="Disordered" evidence="1">
    <location>
        <begin position="152"/>
        <end position="179"/>
    </location>
</feature>
<feature type="transmembrane region" description="Helical" evidence="2">
    <location>
        <begin position="121"/>
        <end position="141"/>
    </location>
</feature>
<reference evidence="3" key="1">
    <citation type="submission" date="2022-11" db="EMBL/GenBank/DDBJ databases">
        <authorList>
            <person name="Petersen C."/>
        </authorList>
    </citation>
    <scope>NUCLEOTIDE SEQUENCE</scope>
    <source>
        <strain evidence="3">IBT 30069</strain>
    </source>
</reference>
<proteinExistence type="predicted"/>
<organism evidence="3 4">
    <name type="scientific">Penicillium angulare</name>
    <dbReference type="NCBI Taxonomy" id="116970"/>
    <lineage>
        <taxon>Eukaryota</taxon>
        <taxon>Fungi</taxon>
        <taxon>Dikarya</taxon>
        <taxon>Ascomycota</taxon>
        <taxon>Pezizomycotina</taxon>
        <taxon>Eurotiomycetes</taxon>
        <taxon>Eurotiomycetidae</taxon>
        <taxon>Eurotiales</taxon>
        <taxon>Aspergillaceae</taxon>
        <taxon>Penicillium</taxon>
    </lineage>
</organism>
<keyword evidence="2" id="KW-1133">Transmembrane helix</keyword>
<name>A0A9W9K8E9_9EURO</name>
<feature type="compositionally biased region" description="Basic and acidic residues" evidence="1">
    <location>
        <begin position="154"/>
        <end position="166"/>
    </location>
</feature>
<evidence type="ECO:0000256" key="2">
    <source>
        <dbReference type="SAM" id="Phobius"/>
    </source>
</evidence>
<keyword evidence="4" id="KW-1185">Reference proteome</keyword>
<accession>A0A9W9K8E9</accession>
<feature type="transmembrane region" description="Helical" evidence="2">
    <location>
        <begin position="75"/>
        <end position="101"/>
    </location>
</feature>
<dbReference type="EMBL" id="JAPQKH010000005">
    <property type="protein sequence ID" value="KAJ5096720.1"/>
    <property type="molecule type" value="Genomic_DNA"/>
</dbReference>
<feature type="transmembrane region" description="Helical" evidence="2">
    <location>
        <begin position="42"/>
        <end position="63"/>
    </location>
</feature>
<evidence type="ECO:0000313" key="3">
    <source>
        <dbReference type="EMBL" id="KAJ5096720.1"/>
    </source>
</evidence>
<evidence type="ECO:0000313" key="4">
    <source>
        <dbReference type="Proteomes" id="UP001149165"/>
    </source>
</evidence>
<dbReference type="AlphaFoldDB" id="A0A9W9K8E9"/>